<keyword evidence="6 9" id="KW-0812">Transmembrane</keyword>
<evidence type="ECO:0000256" key="1">
    <source>
        <dbReference type="ARBA" id="ARBA00004651"/>
    </source>
</evidence>
<keyword evidence="4" id="KW-1003">Cell membrane</keyword>
<feature type="transmembrane region" description="Helical" evidence="9">
    <location>
        <begin position="364"/>
        <end position="389"/>
    </location>
</feature>
<dbReference type="Gene3D" id="1.10.3720.10">
    <property type="entry name" value="MetI-like"/>
    <property type="match status" value="1"/>
</dbReference>
<dbReference type="EMBL" id="HE613254">
    <property type="protein sequence ID" value="CCE66751.1"/>
    <property type="molecule type" value="Genomic_DNA"/>
</dbReference>
<evidence type="ECO:0000256" key="4">
    <source>
        <dbReference type="ARBA" id="ARBA00022475"/>
    </source>
</evidence>
<feature type="transmembrane region" description="Helical" evidence="9">
    <location>
        <begin position="207"/>
        <end position="230"/>
    </location>
</feature>
<dbReference type="InterPro" id="IPR000515">
    <property type="entry name" value="MetI-like"/>
</dbReference>
<feature type="transmembrane region" description="Helical" evidence="9">
    <location>
        <begin position="598"/>
        <end position="622"/>
    </location>
</feature>
<evidence type="ECO:0000256" key="3">
    <source>
        <dbReference type="ARBA" id="ARBA00022448"/>
    </source>
</evidence>
<feature type="transmembrane region" description="Helical" evidence="9">
    <location>
        <begin position="409"/>
        <end position="435"/>
    </location>
</feature>
<evidence type="ECO:0000256" key="6">
    <source>
        <dbReference type="ARBA" id="ARBA00022692"/>
    </source>
</evidence>
<evidence type="ECO:0000256" key="8">
    <source>
        <dbReference type="ARBA" id="ARBA00023136"/>
    </source>
</evidence>
<feature type="transmembrane region" description="Helical" evidence="9">
    <location>
        <begin position="484"/>
        <end position="504"/>
    </location>
</feature>
<name>G8C353_9MOLU</name>
<dbReference type="GO" id="GO:0055085">
    <property type="term" value="P:transmembrane transport"/>
    <property type="evidence" value="ECO:0007669"/>
    <property type="project" value="InterPro"/>
</dbReference>
<dbReference type="GO" id="GO:0005886">
    <property type="term" value="C:plasma membrane"/>
    <property type="evidence" value="ECO:0007669"/>
    <property type="project" value="UniProtKB-SubCell"/>
</dbReference>
<evidence type="ECO:0000256" key="5">
    <source>
        <dbReference type="ARBA" id="ARBA00022592"/>
    </source>
</evidence>
<protein>
    <submittedName>
        <fullName evidence="10">Phosphate ABC transporter, permease protein PstA/PstC</fullName>
    </submittedName>
</protein>
<evidence type="ECO:0000256" key="7">
    <source>
        <dbReference type="ARBA" id="ARBA00022989"/>
    </source>
</evidence>
<feature type="transmembrane region" description="Helical" evidence="9">
    <location>
        <begin position="21"/>
        <end position="42"/>
    </location>
</feature>
<dbReference type="GO" id="GO:0006817">
    <property type="term" value="P:phosphate ion transport"/>
    <property type="evidence" value="ECO:0007669"/>
    <property type="project" value="UniProtKB-KW"/>
</dbReference>
<dbReference type="PANTHER" id="PTHR30425:SF1">
    <property type="entry name" value="PHOSPHATE TRANSPORT SYSTEM PERMEASE PROTEIN PSTC"/>
    <property type="match status" value="1"/>
</dbReference>
<feature type="transmembrane region" description="Helical" evidence="9">
    <location>
        <begin position="70"/>
        <end position="90"/>
    </location>
</feature>
<dbReference type="KEGG" id="mhb:MHM_02330"/>
<feature type="transmembrane region" description="Helical" evidence="9">
    <location>
        <begin position="272"/>
        <end position="292"/>
    </location>
</feature>
<dbReference type="InterPro" id="IPR051124">
    <property type="entry name" value="Phosphate_Transport_Permease"/>
</dbReference>
<dbReference type="PATRIC" id="fig|1116213.3.peg.245"/>
<feature type="transmembrane region" description="Helical" evidence="9">
    <location>
        <begin position="151"/>
        <end position="171"/>
    </location>
</feature>
<dbReference type="SUPFAM" id="SSF161098">
    <property type="entry name" value="MetI-like"/>
    <property type="match status" value="2"/>
</dbReference>
<keyword evidence="5" id="KW-0592">Phosphate transport</keyword>
<feature type="transmembrane region" description="Helical" evidence="9">
    <location>
        <begin position="447"/>
        <end position="472"/>
    </location>
</feature>
<dbReference type="InterPro" id="IPR035906">
    <property type="entry name" value="MetI-like_sf"/>
</dbReference>
<evidence type="ECO:0000256" key="2">
    <source>
        <dbReference type="ARBA" id="ARBA00007069"/>
    </source>
</evidence>
<comment type="similarity">
    <text evidence="2">Belongs to the binding-protein-dependent transport system permease family. CysTW subfamily.</text>
</comment>
<sequence length="660" mass="76295">MNRASRLSLPLLGRVCLLRPFSFLNFSAVLGVVLFFLGYVFFKAYSSASENGNWTKFFLSWGAGQHAPNVAVWPVVLYTIILVFLSFGITHFSAFKSAKYLFRLKHELRQIIWWCLKILAILPSFATSFIIFEAIAPYVPYILGFTSKFEILFPFLVFFTTLFPIACLTYFHWFKSAEVRKIDSSLLSLSLTHKWREKIFPKVSKRIVFLTWALAVSKAFGESVALRWFVADDKYAKPFESFLSFFSADSHTVSSLISSFYLSDGGSTSNRAAMFVYGATLFVLAFTINWFFIRKGSTFKYRDTYLGRYKRMFKHCLLSLIEKKIRFTNISCYISRYAEHRYYGEKWNKREADREEYRKIKERAFLVLTLSLLMLILIAILMKGSYYTVFNIFRGFNTTFTAEGILVPLWNTLLLLFFAITWSFPICFFAAFFLCVYLHKWKRVKHFFGGFISGCSTVPPMLWAIFGSVVFMSYLKLGLTKTSIFGGICTLTVLNIPFLFARCFNFIEGYLKKYTGAFMTLGLHPESLLALMMESGIKRVKAFTADSVNRLNGETALLWLTTGASPNSRITIWGHGQTLTTKMMSELLSYKVNNARSVIYETMIVLLGTCIFLNSLFIYFWAKFWNQTVKKALQKVFFRSYLTLSSQNWNMRSPLFSKYA</sequence>
<comment type="subcellular location">
    <subcellularLocation>
        <location evidence="1">Cell membrane</location>
        <topology evidence="1">Multi-pass membrane protein</topology>
    </subcellularLocation>
</comment>
<organism evidence="10">
    <name type="scientific">Candidatus Mycoplasma haematominutum 'Birmingham 1'</name>
    <dbReference type="NCBI Taxonomy" id="1116213"/>
    <lineage>
        <taxon>Bacteria</taxon>
        <taxon>Bacillati</taxon>
        <taxon>Mycoplasmatota</taxon>
        <taxon>Mollicutes</taxon>
        <taxon>Mycoplasmataceae</taxon>
        <taxon>Mycoplasma</taxon>
    </lineage>
</organism>
<keyword evidence="8 9" id="KW-0472">Membrane</keyword>
<gene>
    <name evidence="10" type="primary">pstAC</name>
    <name evidence="10" type="ORF">MHM_02330</name>
</gene>
<keyword evidence="7 9" id="KW-1133">Transmembrane helix</keyword>
<dbReference type="PANTHER" id="PTHR30425">
    <property type="entry name" value="PHOSPHATE TRANSPORT SYSTEM PERMEASE PROTEIN PST"/>
    <property type="match status" value="1"/>
</dbReference>
<keyword evidence="3" id="KW-0813">Transport</keyword>
<evidence type="ECO:0000313" key="10">
    <source>
        <dbReference type="EMBL" id="CCE66751.1"/>
    </source>
</evidence>
<evidence type="ECO:0000256" key="9">
    <source>
        <dbReference type="SAM" id="Phobius"/>
    </source>
</evidence>
<reference evidence="10" key="2">
    <citation type="submission" date="2011-11" db="EMBL/GenBank/DDBJ databases">
        <authorList>
            <person name="Barker E."/>
        </authorList>
    </citation>
    <scope>NUCLEOTIDE SEQUENCE</scope>
    <source>
        <strain evidence="10">Birmingham 1</strain>
    </source>
</reference>
<feature type="transmembrane region" description="Helical" evidence="9">
    <location>
        <begin position="111"/>
        <end position="131"/>
    </location>
</feature>
<reference evidence="10" key="1">
    <citation type="submission" date="2011-11" db="EMBL/GenBank/DDBJ databases">
        <title>Complete genome sequence of Candidatus Mycoplasma haemominutum.</title>
        <authorList>
            <person name="Barker E.N."/>
            <person name="Darby A.C."/>
            <person name="Helps C.R."/>
            <person name="Peters I.R."/>
            <person name="Hughes M.A."/>
            <person name="Radford A.D."/>
            <person name="Novacco M."/>
            <person name="Boretti F."/>
            <person name="Hofmann-Lehmann R."/>
            <person name="Tasker S."/>
        </authorList>
    </citation>
    <scope>NUCLEOTIDE SEQUENCE</scope>
    <source>
        <strain evidence="10">Birmingham 1</strain>
    </source>
</reference>
<dbReference type="HOGENOM" id="CLU_473130_0_0_14"/>
<dbReference type="AlphaFoldDB" id="G8C353"/>
<proteinExistence type="inferred from homology"/>
<dbReference type="CDD" id="cd06261">
    <property type="entry name" value="TM_PBP2"/>
    <property type="match status" value="1"/>
</dbReference>
<accession>G8C353</accession>